<dbReference type="EMBL" id="QJKJ01009758">
    <property type="protein sequence ID" value="RDX75660.1"/>
    <property type="molecule type" value="Genomic_DNA"/>
</dbReference>
<proteinExistence type="predicted"/>
<sequence length="93" mass="11146">MNCLLKDFELDHKNPSVEALRRWRSAVTLVKNHRRRFRMVADLDKRVEAEQIKNGIKFYYTIFDLLCQEKIRIALYVQKAALQFIDGMVLQFQ</sequence>
<evidence type="ECO:0000313" key="3">
    <source>
        <dbReference type="Proteomes" id="UP000257109"/>
    </source>
</evidence>
<gene>
    <name evidence="2" type="primary">ACA1</name>
    <name evidence="2" type="ORF">CR513_44432</name>
</gene>
<evidence type="ECO:0000313" key="2">
    <source>
        <dbReference type="EMBL" id="RDX75660.1"/>
    </source>
</evidence>
<dbReference type="STRING" id="157652.A0A371FBJ6"/>
<dbReference type="AlphaFoldDB" id="A0A371FBJ6"/>
<reference evidence="2" key="1">
    <citation type="submission" date="2018-05" db="EMBL/GenBank/DDBJ databases">
        <title>Draft genome of Mucuna pruriens seed.</title>
        <authorList>
            <person name="Nnadi N.E."/>
            <person name="Vos R."/>
            <person name="Hasami M.H."/>
            <person name="Devisetty U.K."/>
            <person name="Aguiy J.C."/>
        </authorList>
    </citation>
    <scope>NUCLEOTIDE SEQUENCE [LARGE SCALE GENOMIC DNA]</scope>
    <source>
        <strain evidence="2">JCA_2017</strain>
    </source>
</reference>
<feature type="non-terminal residue" evidence="2">
    <location>
        <position position="1"/>
    </location>
</feature>
<dbReference type="Pfam" id="PF12515">
    <property type="entry name" value="CaATP_NAI"/>
    <property type="match status" value="1"/>
</dbReference>
<comment type="caution">
    <text evidence="2">The sequence shown here is derived from an EMBL/GenBank/DDBJ whole genome shotgun (WGS) entry which is preliminary data.</text>
</comment>
<feature type="domain" description="Calcium-transporting P-type ATPase N-terminal autoinhibitory" evidence="1">
    <location>
        <begin position="5"/>
        <end position="48"/>
    </location>
</feature>
<dbReference type="OrthoDB" id="116380at2759"/>
<dbReference type="Gene3D" id="1.20.5.170">
    <property type="match status" value="1"/>
</dbReference>
<accession>A0A371FBJ6</accession>
<organism evidence="2 3">
    <name type="scientific">Mucuna pruriens</name>
    <name type="common">Velvet bean</name>
    <name type="synonym">Dolichos pruriens</name>
    <dbReference type="NCBI Taxonomy" id="157652"/>
    <lineage>
        <taxon>Eukaryota</taxon>
        <taxon>Viridiplantae</taxon>
        <taxon>Streptophyta</taxon>
        <taxon>Embryophyta</taxon>
        <taxon>Tracheophyta</taxon>
        <taxon>Spermatophyta</taxon>
        <taxon>Magnoliopsida</taxon>
        <taxon>eudicotyledons</taxon>
        <taxon>Gunneridae</taxon>
        <taxon>Pentapetalae</taxon>
        <taxon>rosids</taxon>
        <taxon>fabids</taxon>
        <taxon>Fabales</taxon>
        <taxon>Fabaceae</taxon>
        <taxon>Papilionoideae</taxon>
        <taxon>50 kb inversion clade</taxon>
        <taxon>NPAAA clade</taxon>
        <taxon>indigoferoid/millettioid clade</taxon>
        <taxon>Phaseoleae</taxon>
        <taxon>Mucuna</taxon>
    </lineage>
</organism>
<dbReference type="FunFam" id="1.20.5.170:FF:000026">
    <property type="entry name" value="Calcium-transporting ATPase"/>
    <property type="match status" value="1"/>
</dbReference>
<keyword evidence="3" id="KW-1185">Reference proteome</keyword>
<dbReference type="InterPro" id="IPR024750">
    <property type="entry name" value="Ca_ATPase_N_dom"/>
</dbReference>
<dbReference type="GO" id="GO:0005516">
    <property type="term" value="F:calmodulin binding"/>
    <property type="evidence" value="ECO:0007669"/>
    <property type="project" value="InterPro"/>
</dbReference>
<protein>
    <submittedName>
        <fullName evidence="2">Calcium-transporting ATPase 1, plasma membrane-type</fullName>
    </submittedName>
</protein>
<evidence type="ECO:0000259" key="1">
    <source>
        <dbReference type="Pfam" id="PF12515"/>
    </source>
</evidence>
<dbReference type="Proteomes" id="UP000257109">
    <property type="component" value="Unassembled WGS sequence"/>
</dbReference>
<name>A0A371FBJ6_MUCPR</name>